<sequence>MISAAFDFLYGSVILFTRSASDCVFTLHQ</sequence>
<name>K4API0_SETIT</name>
<keyword evidence="2" id="KW-1185">Reference proteome</keyword>
<evidence type="ECO:0000313" key="2">
    <source>
        <dbReference type="Proteomes" id="UP000004995"/>
    </source>
</evidence>
<reference evidence="2" key="1">
    <citation type="journal article" date="2012" name="Nat. Biotechnol.">
        <title>Reference genome sequence of the model plant Setaria.</title>
        <authorList>
            <person name="Bennetzen J.L."/>
            <person name="Schmutz J."/>
            <person name="Wang H."/>
            <person name="Percifield R."/>
            <person name="Hawkins J."/>
            <person name="Pontaroli A.C."/>
            <person name="Estep M."/>
            <person name="Feng L."/>
            <person name="Vaughn J.N."/>
            <person name="Grimwood J."/>
            <person name="Jenkins J."/>
            <person name="Barry K."/>
            <person name="Lindquist E."/>
            <person name="Hellsten U."/>
            <person name="Deshpande S."/>
            <person name="Wang X."/>
            <person name="Wu X."/>
            <person name="Mitros T."/>
            <person name="Triplett J."/>
            <person name="Yang X."/>
            <person name="Ye C.Y."/>
            <person name="Mauro-Herrera M."/>
            <person name="Wang L."/>
            <person name="Li P."/>
            <person name="Sharma M."/>
            <person name="Sharma R."/>
            <person name="Ronald P.C."/>
            <person name="Panaud O."/>
            <person name="Kellogg E.A."/>
            <person name="Brutnell T.P."/>
            <person name="Doust A.N."/>
            <person name="Tuskan G.A."/>
            <person name="Rokhsar D."/>
            <person name="Devos K.M."/>
        </authorList>
    </citation>
    <scope>NUCLEOTIDE SEQUENCE [LARGE SCALE GENOMIC DNA]</scope>
    <source>
        <strain evidence="2">cv. Yugu1</strain>
    </source>
</reference>
<dbReference type="EMBL" id="AGNK02005500">
    <property type="status" value="NOT_ANNOTATED_CDS"/>
    <property type="molecule type" value="Genomic_DNA"/>
</dbReference>
<organism evidence="1 2">
    <name type="scientific">Setaria italica</name>
    <name type="common">Foxtail millet</name>
    <name type="synonym">Panicum italicum</name>
    <dbReference type="NCBI Taxonomy" id="4555"/>
    <lineage>
        <taxon>Eukaryota</taxon>
        <taxon>Viridiplantae</taxon>
        <taxon>Streptophyta</taxon>
        <taxon>Embryophyta</taxon>
        <taxon>Tracheophyta</taxon>
        <taxon>Spermatophyta</taxon>
        <taxon>Magnoliopsida</taxon>
        <taxon>Liliopsida</taxon>
        <taxon>Poales</taxon>
        <taxon>Poaceae</taxon>
        <taxon>PACMAD clade</taxon>
        <taxon>Panicoideae</taxon>
        <taxon>Panicodae</taxon>
        <taxon>Paniceae</taxon>
        <taxon>Cenchrinae</taxon>
        <taxon>Setaria</taxon>
    </lineage>
</organism>
<reference evidence="1" key="2">
    <citation type="submission" date="2018-08" db="UniProtKB">
        <authorList>
            <consortium name="EnsemblPlants"/>
        </authorList>
    </citation>
    <scope>IDENTIFICATION</scope>
    <source>
        <strain evidence="1">Yugu1</strain>
    </source>
</reference>
<dbReference type="EnsemblPlants" id="KQK88224">
    <property type="protein sequence ID" value="KQK88224"/>
    <property type="gene ID" value="SETIT_040828mg"/>
</dbReference>
<accession>K4API0</accession>
<dbReference type="Gramene" id="KQK88224">
    <property type="protein sequence ID" value="KQK88224"/>
    <property type="gene ID" value="SETIT_040828mg"/>
</dbReference>
<dbReference type="HOGENOM" id="CLU_3411232_0_0_1"/>
<dbReference type="InParanoid" id="K4API0"/>
<dbReference type="Proteomes" id="UP000004995">
    <property type="component" value="Unassembled WGS sequence"/>
</dbReference>
<evidence type="ECO:0000313" key="1">
    <source>
        <dbReference type="EnsemblPlants" id="KQK88224"/>
    </source>
</evidence>
<dbReference type="AlphaFoldDB" id="K4API0"/>
<proteinExistence type="predicted"/>
<protein>
    <submittedName>
        <fullName evidence="1">Uncharacterized protein</fullName>
    </submittedName>
</protein>